<evidence type="ECO:0000256" key="3">
    <source>
        <dbReference type="ARBA" id="ARBA00009400"/>
    </source>
</evidence>
<feature type="domain" description="Quinolinate phosphoribosyl transferase N-terminal" evidence="14">
    <location>
        <begin position="23"/>
        <end position="107"/>
    </location>
</feature>
<sequence>MKDKYFEKILELALEEDLKEVGDVTSRAIFADDMTTAVLYSKDSGILAGIDFFRQVFIKVDPSLSVTIFKKDGSLLKPGDKVAEISGLTAAVLEAERTAINFLSFLSGIATETDLCVAAAKENGGAVVLDTRKTLPGYRSLSKYAVSVGGGTNHRFGLYDMVMIKDNHIDASGSITAAVGKVRDKWDGAFEIEVECRNLQEVREAVSLGVDRIMLDNMDPNETAQAVALGDGTVSFEASGNMHIEKIKKYSPTGVHFISVGSLTHSVGAFDFTLKIG</sequence>
<comment type="caution">
    <text evidence="15">The sequence shown here is derived from an EMBL/GenBank/DDBJ whole genome shotgun (WGS) entry which is preliminary data.</text>
</comment>
<dbReference type="PANTHER" id="PTHR32179:SF3">
    <property type="entry name" value="NICOTINATE-NUCLEOTIDE PYROPHOSPHORYLASE [CARBOXYLATING]"/>
    <property type="match status" value="1"/>
</dbReference>
<comment type="catalytic activity">
    <reaction evidence="10">
        <text>nicotinate beta-D-ribonucleotide + CO2 + diphosphate = quinolinate + 5-phospho-alpha-D-ribose 1-diphosphate + 2 H(+)</text>
        <dbReference type="Rhea" id="RHEA:12733"/>
        <dbReference type="ChEBI" id="CHEBI:15378"/>
        <dbReference type="ChEBI" id="CHEBI:16526"/>
        <dbReference type="ChEBI" id="CHEBI:29959"/>
        <dbReference type="ChEBI" id="CHEBI:33019"/>
        <dbReference type="ChEBI" id="CHEBI:57502"/>
        <dbReference type="ChEBI" id="CHEBI:58017"/>
        <dbReference type="EC" id="2.4.2.19"/>
    </reaction>
</comment>
<dbReference type="EMBL" id="JACHGJ010000001">
    <property type="protein sequence ID" value="MBB6479024.1"/>
    <property type="molecule type" value="Genomic_DNA"/>
</dbReference>
<feature type="domain" description="Quinolinate phosphoribosyl transferase C-terminal" evidence="13">
    <location>
        <begin position="109"/>
        <end position="275"/>
    </location>
</feature>
<evidence type="ECO:0000256" key="11">
    <source>
        <dbReference type="ARBA" id="ARBA00069173"/>
    </source>
</evidence>
<gene>
    <name evidence="15" type="ORF">HNR50_000657</name>
</gene>
<comment type="subunit">
    <text evidence="4">Hexamer formed by 3 homodimers.</text>
</comment>
<accession>A0A841R1Y2</accession>
<dbReference type="FunFam" id="3.20.20.70:FF:000030">
    <property type="entry name" value="Nicotinate-nucleotide pyrophosphorylase, carboxylating"/>
    <property type="match status" value="1"/>
</dbReference>
<evidence type="ECO:0000256" key="12">
    <source>
        <dbReference type="PIRNR" id="PIRNR006250"/>
    </source>
</evidence>
<dbReference type="InterPro" id="IPR002638">
    <property type="entry name" value="Quinolinate_PRibosylTrfase_C"/>
</dbReference>
<dbReference type="InterPro" id="IPR013785">
    <property type="entry name" value="Aldolase_TIM"/>
</dbReference>
<dbReference type="GO" id="GO:0005737">
    <property type="term" value="C:cytoplasm"/>
    <property type="evidence" value="ECO:0007669"/>
    <property type="project" value="TreeGrafter"/>
</dbReference>
<keyword evidence="8 12" id="KW-0808">Transferase</keyword>
<dbReference type="GO" id="GO:0034213">
    <property type="term" value="P:quinolinate catabolic process"/>
    <property type="evidence" value="ECO:0007669"/>
    <property type="project" value="TreeGrafter"/>
</dbReference>
<dbReference type="Proteomes" id="UP000587760">
    <property type="component" value="Unassembled WGS sequence"/>
</dbReference>
<evidence type="ECO:0000259" key="13">
    <source>
        <dbReference type="Pfam" id="PF01729"/>
    </source>
</evidence>
<dbReference type="Gene3D" id="3.20.20.70">
    <property type="entry name" value="Aldolase class I"/>
    <property type="match status" value="1"/>
</dbReference>
<proteinExistence type="inferred from homology"/>
<name>A0A841R1Y2_9SPIO</name>
<dbReference type="InterPro" id="IPR022412">
    <property type="entry name" value="Quinolinate_PRibosylTrfase_N"/>
</dbReference>
<dbReference type="InterPro" id="IPR004393">
    <property type="entry name" value="NadC"/>
</dbReference>
<evidence type="ECO:0000256" key="9">
    <source>
        <dbReference type="ARBA" id="ARBA00033102"/>
    </source>
</evidence>
<dbReference type="NCBIfam" id="TIGR00078">
    <property type="entry name" value="nadC"/>
    <property type="match status" value="1"/>
</dbReference>
<dbReference type="Pfam" id="PF02749">
    <property type="entry name" value="QRPTase_N"/>
    <property type="match status" value="1"/>
</dbReference>
<dbReference type="InterPro" id="IPR036068">
    <property type="entry name" value="Nicotinate_pribotase-like_C"/>
</dbReference>
<dbReference type="PANTHER" id="PTHR32179">
    <property type="entry name" value="NICOTINATE-NUCLEOTIDE PYROPHOSPHORYLASE [CARBOXYLATING]"/>
    <property type="match status" value="1"/>
</dbReference>
<dbReference type="RefSeq" id="WP_184743703.1">
    <property type="nucleotide sequence ID" value="NZ_JACHGJ010000001.1"/>
</dbReference>
<reference evidence="15 16" key="1">
    <citation type="submission" date="2020-08" db="EMBL/GenBank/DDBJ databases">
        <title>Genomic Encyclopedia of Type Strains, Phase IV (KMG-IV): sequencing the most valuable type-strain genomes for metagenomic binning, comparative biology and taxonomic classification.</title>
        <authorList>
            <person name="Goeker M."/>
        </authorList>
    </citation>
    <scope>NUCLEOTIDE SEQUENCE [LARGE SCALE GENOMIC DNA]</scope>
    <source>
        <strain evidence="15 16">DSM 2461</strain>
    </source>
</reference>
<dbReference type="GO" id="GO:0009435">
    <property type="term" value="P:NAD+ biosynthetic process"/>
    <property type="evidence" value="ECO:0007669"/>
    <property type="project" value="UniProtKB-UniPathway"/>
</dbReference>
<evidence type="ECO:0000256" key="1">
    <source>
        <dbReference type="ARBA" id="ARBA00003237"/>
    </source>
</evidence>
<evidence type="ECO:0000256" key="6">
    <source>
        <dbReference type="ARBA" id="ARBA00022642"/>
    </source>
</evidence>
<dbReference type="Gene3D" id="3.90.1170.20">
    <property type="entry name" value="Quinolinate phosphoribosyl transferase, N-terminal domain"/>
    <property type="match status" value="1"/>
</dbReference>
<dbReference type="PIRSF" id="PIRSF006250">
    <property type="entry name" value="NadC_ModD"/>
    <property type="match status" value="1"/>
</dbReference>
<evidence type="ECO:0000259" key="14">
    <source>
        <dbReference type="Pfam" id="PF02749"/>
    </source>
</evidence>
<comment type="similarity">
    <text evidence="3 12">Belongs to the NadC/ModD family.</text>
</comment>
<keyword evidence="16" id="KW-1185">Reference proteome</keyword>
<evidence type="ECO:0000256" key="7">
    <source>
        <dbReference type="ARBA" id="ARBA00022676"/>
    </source>
</evidence>
<evidence type="ECO:0000313" key="15">
    <source>
        <dbReference type="EMBL" id="MBB6479024.1"/>
    </source>
</evidence>
<dbReference type="GO" id="GO:0004514">
    <property type="term" value="F:nicotinate-nucleotide diphosphorylase (carboxylating) activity"/>
    <property type="evidence" value="ECO:0007669"/>
    <property type="project" value="UniProtKB-EC"/>
</dbReference>
<evidence type="ECO:0000256" key="10">
    <source>
        <dbReference type="ARBA" id="ARBA00047445"/>
    </source>
</evidence>
<dbReference type="AlphaFoldDB" id="A0A841R1Y2"/>
<keyword evidence="6" id="KW-0662">Pyridine nucleotide biosynthesis</keyword>
<evidence type="ECO:0000256" key="4">
    <source>
        <dbReference type="ARBA" id="ARBA00011218"/>
    </source>
</evidence>
<dbReference type="EC" id="2.4.2.19" evidence="5"/>
<evidence type="ECO:0000256" key="5">
    <source>
        <dbReference type="ARBA" id="ARBA00011944"/>
    </source>
</evidence>
<dbReference type="Pfam" id="PF01729">
    <property type="entry name" value="QRPTase_C"/>
    <property type="match status" value="1"/>
</dbReference>
<comment type="function">
    <text evidence="1">Involved in the catabolism of quinolinic acid (QA).</text>
</comment>
<evidence type="ECO:0000256" key="2">
    <source>
        <dbReference type="ARBA" id="ARBA00004893"/>
    </source>
</evidence>
<organism evidence="15 16">
    <name type="scientific">Spirochaeta isovalerica</name>
    <dbReference type="NCBI Taxonomy" id="150"/>
    <lineage>
        <taxon>Bacteria</taxon>
        <taxon>Pseudomonadati</taxon>
        <taxon>Spirochaetota</taxon>
        <taxon>Spirochaetia</taxon>
        <taxon>Spirochaetales</taxon>
        <taxon>Spirochaetaceae</taxon>
        <taxon>Spirochaeta</taxon>
    </lineage>
</organism>
<dbReference type="FunFam" id="3.90.1170.20:FF:000001">
    <property type="entry name" value="Nicotinate-nucleotide diphosphorylase (Carboxylating)"/>
    <property type="match status" value="1"/>
</dbReference>
<comment type="pathway">
    <text evidence="2">Cofactor biosynthesis; NAD(+) biosynthesis; nicotinate D-ribonucleotide from quinolinate: step 1/1.</text>
</comment>
<dbReference type="UniPathway" id="UPA00253">
    <property type="reaction ID" value="UER00331"/>
</dbReference>
<protein>
    <recommendedName>
        <fullName evidence="11">Probable nicotinate-nucleotide pyrophosphorylase [carboxylating]</fullName>
        <ecNumber evidence="5">2.4.2.19</ecNumber>
    </recommendedName>
    <alternativeName>
        <fullName evidence="9">Quinolinate phosphoribosyltransferase [decarboxylating]</fullName>
    </alternativeName>
</protein>
<dbReference type="SUPFAM" id="SSF54675">
    <property type="entry name" value="Nicotinate/Quinolinate PRTase N-terminal domain-like"/>
    <property type="match status" value="1"/>
</dbReference>
<dbReference type="InterPro" id="IPR027277">
    <property type="entry name" value="NadC/ModD"/>
</dbReference>
<evidence type="ECO:0000313" key="16">
    <source>
        <dbReference type="Proteomes" id="UP000587760"/>
    </source>
</evidence>
<dbReference type="InterPro" id="IPR037128">
    <property type="entry name" value="Quinolinate_PRibosylTase_N_sf"/>
</dbReference>
<dbReference type="CDD" id="cd01572">
    <property type="entry name" value="QPRTase"/>
    <property type="match status" value="1"/>
</dbReference>
<dbReference type="SUPFAM" id="SSF51690">
    <property type="entry name" value="Nicotinate/Quinolinate PRTase C-terminal domain-like"/>
    <property type="match status" value="1"/>
</dbReference>
<keyword evidence="7 12" id="KW-0328">Glycosyltransferase</keyword>
<evidence type="ECO:0000256" key="8">
    <source>
        <dbReference type="ARBA" id="ARBA00022679"/>
    </source>
</evidence>